<accession>A0ABQ8IRJ1</accession>
<organism evidence="1 2">
    <name type="scientific">Dermatophagoides pteronyssinus</name>
    <name type="common">European house dust mite</name>
    <dbReference type="NCBI Taxonomy" id="6956"/>
    <lineage>
        <taxon>Eukaryota</taxon>
        <taxon>Metazoa</taxon>
        <taxon>Ecdysozoa</taxon>
        <taxon>Arthropoda</taxon>
        <taxon>Chelicerata</taxon>
        <taxon>Arachnida</taxon>
        <taxon>Acari</taxon>
        <taxon>Acariformes</taxon>
        <taxon>Sarcoptiformes</taxon>
        <taxon>Astigmata</taxon>
        <taxon>Psoroptidia</taxon>
        <taxon>Analgoidea</taxon>
        <taxon>Pyroglyphidae</taxon>
        <taxon>Dermatophagoidinae</taxon>
        <taxon>Dermatophagoides</taxon>
    </lineage>
</organism>
<reference evidence="1 2" key="1">
    <citation type="journal article" date="2018" name="J. Allergy Clin. Immunol.">
        <title>High-quality assembly of Dermatophagoides pteronyssinus genome and transcriptome reveals a wide range of novel allergens.</title>
        <authorList>
            <person name="Liu X.Y."/>
            <person name="Yang K.Y."/>
            <person name="Wang M.Q."/>
            <person name="Kwok J.S."/>
            <person name="Zeng X."/>
            <person name="Yang Z."/>
            <person name="Xiao X.J."/>
            <person name="Lau C.P."/>
            <person name="Li Y."/>
            <person name="Huang Z.M."/>
            <person name="Ba J.G."/>
            <person name="Yim A.K."/>
            <person name="Ouyang C.Y."/>
            <person name="Ngai S.M."/>
            <person name="Chan T.F."/>
            <person name="Leung E.L."/>
            <person name="Liu L."/>
            <person name="Liu Z.G."/>
            <person name="Tsui S.K."/>
        </authorList>
    </citation>
    <scope>NUCLEOTIDE SEQUENCE [LARGE SCALE GENOMIC DNA]</scope>
    <source>
        <strain evidence="1">Derp</strain>
    </source>
</reference>
<reference evidence="1 2" key="2">
    <citation type="journal article" date="2022" name="Mol. Biol. Evol.">
        <title>Comparative Genomics Reveals Insights into the Divergent Evolution of Astigmatic Mites and Household Pest Adaptations.</title>
        <authorList>
            <person name="Xiong Q."/>
            <person name="Wan A.T."/>
            <person name="Liu X."/>
            <person name="Fung C.S."/>
            <person name="Xiao X."/>
            <person name="Malainual N."/>
            <person name="Hou J."/>
            <person name="Wang L."/>
            <person name="Wang M."/>
            <person name="Yang K.Y."/>
            <person name="Cui Y."/>
            <person name="Leung E.L."/>
            <person name="Nong W."/>
            <person name="Shin S.K."/>
            <person name="Au S.W."/>
            <person name="Jeong K.Y."/>
            <person name="Chew F.T."/>
            <person name="Hui J.H."/>
            <person name="Leung T.F."/>
            <person name="Tungtrongchitr A."/>
            <person name="Zhong N."/>
            <person name="Liu Z."/>
            <person name="Tsui S.K."/>
        </authorList>
    </citation>
    <scope>NUCLEOTIDE SEQUENCE [LARGE SCALE GENOMIC DNA]</scope>
    <source>
        <strain evidence="1">Derp</strain>
    </source>
</reference>
<keyword evidence="2" id="KW-1185">Reference proteome</keyword>
<protein>
    <submittedName>
        <fullName evidence="1">Uncharacterized protein</fullName>
    </submittedName>
</protein>
<name>A0ABQ8IRJ1_DERPT</name>
<comment type="caution">
    <text evidence="1">The sequence shown here is derived from an EMBL/GenBank/DDBJ whole genome shotgun (WGS) entry which is preliminary data.</text>
</comment>
<sequence>MDIPLLNHYEDMLIIFDRPHSTNLLSSLDDDRVGGVLQTIIKNDNNDSVKRQLSHGYFYGSFIN</sequence>
<evidence type="ECO:0000313" key="1">
    <source>
        <dbReference type="EMBL" id="KAH9412811.1"/>
    </source>
</evidence>
<evidence type="ECO:0000313" key="2">
    <source>
        <dbReference type="Proteomes" id="UP000887458"/>
    </source>
</evidence>
<dbReference type="EMBL" id="NJHN03000128">
    <property type="protein sequence ID" value="KAH9412811.1"/>
    <property type="molecule type" value="Genomic_DNA"/>
</dbReference>
<proteinExistence type="predicted"/>
<dbReference type="Proteomes" id="UP000887458">
    <property type="component" value="Unassembled WGS sequence"/>
</dbReference>
<gene>
    <name evidence="1" type="ORF">DERP_009793</name>
</gene>